<comment type="cofactor">
    <cofactor evidence="16">
        <name>Zn(2+)</name>
        <dbReference type="ChEBI" id="CHEBI:29105"/>
    </cofactor>
    <text evidence="16">Binds 1 zinc ion per subunit.</text>
</comment>
<dbReference type="InterPro" id="IPR029038">
    <property type="entry name" value="MetRS_Zn"/>
</dbReference>
<comment type="function">
    <text evidence="1 16">Is required not only for elongation of protein synthesis but also for the initiation of all mRNA translation through initiator tRNA(fMet) aminoacylation.</text>
</comment>
<proteinExistence type="inferred from homology"/>
<dbReference type="InterPro" id="IPR015413">
    <property type="entry name" value="Methionyl/Leucyl_tRNA_Synth"/>
</dbReference>
<dbReference type="GO" id="GO:0005829">
    <property type="term" value="C:cytosol"/>
    <property type="evidence" value="ECO:0007669"/>
    <property type="project" value="TreeGrafter"/>
</dbReference>
<sequence length="701" mass="79125">MPNYNKALKTLETQKYKRYTITAALPYANGPKHIGHLAGAYIPADLYARYLRLKKRDVVFVCGSDEHGTAIANQAMKEHTTPQAIIDKYHTLIKDCFEKLNISLDIYHRTSSQLHHETAQEFFTDLNSKGDFVEKVSEQYFDEEANTFLADRYIIGTCPNCGNDHAYGDQCERCGTSLSPEELINPHSALSGAKPILKPTKHWYLPLNEYEPFLKEWILEGHAKDWKTNVYGQCKSWIDGGLHPRAVTRDLDWGIKVPVAGADGKVLYVWFDAPIGYISATKQWAIDNNKDWEPYWKDKDTKLVHFIGKDNIVFHCIVFPVMLKAQGTFILPENVPANEFMNLEGDKMSTSRGWSIEMHEYLNDFPDKIDELRYYLTAIAPETSDSEFTWKDYQARVNNELVAILGNFINRVMVLMHKFFDGKVNSPSGDLTFTDESLNTAVSQIYDELEVSFETYKFRQAQQNVMELARLGNRYLTEQEPWKTFKNDPEEARKALHNCLVLIGHLATCLQPFLPTTSAKIFDMINWPAGTVTFDQEIKFADGHQLNPASLLFAKIEDDVIQTQIDKLKAKADSLAAPEVAEEVVETALTPAKENINYDQFAAMDIRVGTIVAAEKVAKTKKLLKLTIDTGIDTRTVVSGIAEHFEAEAIIGKQVSILVNLEPRELKGILSQGMILMAENAEGKLEFVAPASTMPPGSGIK</sequence>
<evidence type="ECO:0000256" key="12">
    <source>
        <dbReference type="ARBA" id="ARBA00022884"/>
    </source>
</evidence>
<keyword evidence="9 16" id="KW-0547">Nucleotide-binding</keyword>
<feature type="domain" description="TRNA-binding" evidence="17">
    <location>
        <begin position="600"/>
        <end position="701"/>
    </location>
</feature>
<keyword evidence="19" id="KW-1185">Reference proteome</keyword>
<feature type="binding site" evidence="16">
    <location>
        <position position="350"/>
    </location>
    <ligand>
        <name>ATP</name>
        <dbReference type="ChEBI" id="CHEBI:30616"/>
    </ligand>
</feature>
<dbReference type="CDD" id="cd07957">
    <property type="entry name" value="Anticodon_Ia_Met"/>
    <property type="match status" value="1"/>
</dbReference>
<dbReference type="NCBIfam" id="TIGR00398">
    <property type="entry name" value="metG"/>
    <property type="match status" value="1"/>
</dbReference>
<evidence type="ECO:0000256" key="16">
    <source>
        <dbReference type="HAMAP-Rule" id="MF_00098"/>
    </source>
</evidence>
<dbReference type="Gene3D" id="1.10.730.10">
    <property type="entry name" value="Isoleucyl-tRNA Synthetase, Domain 1"/>
    <property type="match status" value="1"/>
</dbReference>
<reference evidence="18 19" key="1">
    <citation type="submission" date="2016-11" db="EMBL/GenBank/DDBJ databases">
        <title>Whole Genome Sequencing of Mucilaginibacter polytrichastri RG4-7(T) isolated from the moss sample.</title>
        <authorList>
            <person name="Li Y."/>
        </authorList>
    </citation>
    <scope>NUCLEOTIDE SEQUENCE [LARGE SCALE GENOMIC DNA]</scope>
    <source>
        <strain evidence="18 19">RG4-7</strain>
    </source>
</reference>
<dbReference type="FunFam" id="2.40.50.140:FF:000042">
    <property type="entry name" value="Methionine--tRNA ligase"/>
    <property type="match status" value="1"/>
</dbReference>
<comment type="subcellular location">
    <subcellularLocation>
        <location evidence="2 16">Cytoplasm</location>
    </subcellularLocation>
</comment>
<dbReference type="Gene3D" id="3.40.50.620">
    <property type="entry name" value="HUPs"/>
    <property type="match status" value="1"/>
</dbReference>
<dbReference type="HAMAP" id="MF_00098">
    <property type="entry name" value="Met_tRNA_synth_type1"/>
    <property type="match status" value="1"/>
</dbReference>
<dbReference type="NCBIfam" id="TIGR00399">
    <property type="entry name" value="metG_C_term"/>
    <property type="match status" value="1"/>
</dbReference>
<keyword evidence="10 16" id="KW-0862">Zinc</keyword>
<dbReference type="GO" id="GO:0005524">
    <property type="term" value="F:ATP binding"/>
    <property type="evidence" value="ECO:0007669"/>
    <property type="project" value="UniProtKB-UniRule"/>
</dbReference>
<dbReference type="Pfam" id="PF09334">
    <property type="entry name" value="tRNA-synt_1g"/>
    <property type="match status" value="1"/>
</dbReference>
<evidence type="ECO:0000256" key="1">
    <source>
        <dbReference type="ARBA" id="ARBA00003314"/>
    </source>
</evidence>
<evidence type="ECO:0000256" key="10">
    <source>
        <dbReference type="ARBA" id="ARBA00022833"/>
    </source>
</evidence>
<evidence type="ECO:0000313" key="18">
    <source>
        <dbReference type="EMBL" id="OKS89147.1"/>
    </source>
</evidence>
<evidence type="ECO:0000256" key="15">
    <source>
        <dbReference type="ARBA" id="ARBA00047364"/>
    </source>
</evidence>
<dbReference type="FunFam" id="2.20.28.20:FF:000001">
    <property type="entry name" value="Methionine--tRNA ligase"/>
    <property type="match status" value="1"/>
</dbReference>
<evidence type="ECO:0000256" key="2">
    <source>
        <dbReference type="ARBA" id="ARBA00004496"/>
    </source>
</evidence>
<evidence type="ECO:0000256" key="3">
    <source>
        <dbReference type="ARBA" id="ARBA00008258"/>
    </source>
</evidence>
<dbReference type="SUPFAM" id="SSF57770">
    <property type="entry name" value="Methionyl-tRNA synthetase (MetRS), Zn-domain"/>
    <property type="match status" value="1"/>
</dbReference>
<comment type="catalytic activity">
    <reaction evidence="15 16">
        <text>tRNA(Met) + L-methionine + ATP = L-methionyl-tRNA(Met) + AMP + diphosphate</text>
        <dbReference type="Rhea" id="RHEA:13481"/>
        <dbReference type="Rhea" id="RHEA-COMP:9667"/>
        <dbReference type="Rhea" id="RHEA-COMP:9698"/>
        <dbReference type="ChEBI" id="CHEBI:30616"/>
        <dbReference type="ChEBI" id="CHEBI:33019"/>
        <dbReference type="ChEBI" id="CHEBI:57844"/>
        <dbReference type="ChEBI" id="CHEBI:78442"/>
        <dbReference type="ChEBI" id="CHEBI:78530"/>
        <dbReference type="ChEBI" id="CHEBI:456215"/>
        <dbReference type="EC" id="6.1.1.10"/>
    </reaction>
</comment>
<dbReference type="EMBL" id="MPPL01000001">
    <property type="protein sequence ID" value="OKS89147.1"/>
    <property type="molecule type" value="Genomic_DNA"/>
</dbReference>
<evidence type="ECO:0000256" key="4">
    <source>
        <dbReference type="ARBA" id="ARBA00011738"/>
    </source>
</evidence>
<keyword evidence="6 16" id="KW-0820">tRNA-binding</keyword>
<dbReference type="CDD" id="cd02800">
    <property type="entry name" value="tRNA_bind_EcMetRS_like"/>
    <property type="match status" value="1"/>
</dbReference>
<dbReference type="Pfam" id="PF01588">
    <property type="entry name" value="tRNA_bind"/>
    <property type="match status" value="1"/>
</dbReference>
<evidence type="ECO:0000259" key="17">
    <source>
        <dbReference type="PROSITE" id="PS50886"/>
    </source>
</evidence>
<feature type="binding site" evidence="16">
    <location>
        <position position="158"/>
    </location>
    <ligand>
        <name>Zn(2+)</name>
        <dbReference type="ChEBI" id="CHEBI:29105"/>
    </ligand>
</feature>
<keyword evidence="11 16" id="KW-0067">ATP-binding</keyword>
<dbReference type="PANTHER" id="PTHR45765:SF1">
    <property type="entry name" value="METHIONINE--TRNA LIGASE, CYTOPLASMIC"/>
    <property type="match status" value="1"/>
</dbReference>
<keyword evidence="14 16" id="KW-0030">Aminoacyl-tRNA synthetase</keyword>
<keyword evidence="8 16" id="KW-0479">Metal-binding</keyword>
<evidence type="ECO:0000256" key="13">
    <source>
        <dbReference type="ARBA" id="ARBA00022917"/>
    </source>
</evidence>
<keyword evidence="5 16" id="KW-0963">Cytoplasm</keyword>
<dbReference type="STRING" id="1302689.RG47T_4628"/>
<evidence type="ECO:0000256" key="6">
    <source>
        <dbReference type="ARBA" id="ARBA00022555"/>
    </source>
</evidence>
<organism evidence="18 19">
    <name type="scientific">Mucilaginibacter polytrichastri</name>
    <dbReference type="NCBI Taxonomy" id="1302689"/>
    <lineage>
        <taxon>Bacteria</taxon>
        <taxon>Pseudomonadati</taxon>
        <taxon>Bacteroidota</taxon>
        <taxon>Sphingobacteriia</taxon>
        <taxon>Sphingobacteriales</taxon>
        <taxon>Sphingobacteriaceae</taxon>
        <taxon>Mucilaginibacter</taxon>
    </lineage>
</organism>
<dbReference type="Proteomes" id="UP000186720">
    <property type="component" value="Unassembled WGS sequence"/>
</dbReference>
<dbReference type="PROSITE" id="PS50886">
    <property type="entry name" value="TRBD"/>
    <property type="match status" value="1"/>
</dbReference>
<feature type="binding site" evidence="16">
    <location>
        <position position="174"/>
    </location>
    <ligand>
        <name>Zn(2+)</name>
        <dbReference type="ChEBI" id="CHEBI:29105"/>
    </ligand>
</feature>
<dbReference type="GO" id="GO:0046872">
    <property type="term" value="F:metal ion binding"/>
    <property type="evidence" value="ECO:0007669"/>
    <property type="project" value="UniProtKB-KW"/>
</dbReference>
<dbReference type="AlphaFoldDB" id="A0A1Q6A574"/>
<dbReference type="SUPFAM" id="SSF47323">
    <property type="entry name" value="Anticodon-binding domain of a subclass of class I aminoacyl-tRNA synthetases"/>
    <property type="match status" value="1"/>
</dbReference>
<dbReference type="InterPro" id="IPR041872">
    <property type="entry name" value="Anticodon_Met"/>
</dbReference>
<feature type="binding site" evidence="16">
    <location>
        <position position="171"/>
    </location>
    <ligand>
        <name>Zn(2+)</name>
        <dbReference type="ChEBI" id="CHEBI:29105"/>
    </ligand>
</feature>
<feature type="short sequence motif" description="'HIGH' region" evidence="16">
    <location>
        <begin position="26"/>
        <end position="36"/>
    </location>
</feature>
<comment type="caution">
    <text evidence="18">The sequence shown here is derived from an EMBL/GenBank/DDBJ whole genome shotgun (WGS) entry which is preliminary data.</text>
</comment>
<evidence type="ECO:0000256" key="7">
    <source>
        <dbReference type="ARBA" id="ARBA00022598"/>
    </source>
</evidence>
<dbReference type="Gene3D" id="2.20.28.20">
    <property type="entry name" value="Methionyl-tRNA synthetase, Zn-domain"/>
    <property type="match status" value="1"/>
</dbReference>
<keyword evidence="7 16" id="KW-0436">Ligase</keyword>
<gene>
    <name evidence="16" type="primary">metG</name>
    <name evidence="18" type="ORF">RG47T_4628</name>
</gene>
<dbReference type="InterPro" id="IPR012340">
    <property type="entry name" value="NA-bd_OB-fold"/>
</dbReference>
<dbReference type="GO" id="GO:0000049">
    <property type="term" value="F:tRNA binding"/>
    <property type="evidence" value="ECO:0007669"/>
    <property type="project" value="UniProtKB-UniRule"/>
</dbReference>
<dbReference type="InterPro" id="IPR014729">
    <property type="entry name" value="Rossmann-like_a/b/a_fold"/>
</dbReference>
<evidence type="ECO:0000256" key="11">
    <source>
        <dbReference type="ARBA" id="ARBA00022840"/>
    </source>
</evidence>
<name>A0A1Q6A574_9SPHI</name>
<evidence type="ECO:0000256" key="5">
    <source>
        <dbReference type="ARBA" id="ARBA00022490"/>
    </source>
</evidence>
<dbReference type="EC" id="6.1.1.10" evidence="16"/>
<dbReference type="InterPro" id="IPR023458">
    <property type="entry name" value="Met-tRNA_ligase_1"/>
</dbReference>
<protein>
    <recommendedName>
        <fullName evidence="16">Methionine--tRNA ligase</fullName>
        <ecNumber evidence="16">6.1.1.10</ecNumber>
    </recommendedName>
    <alternativeName>
        <fullName evidence="16">Methionyl-tRNA synthetase</fullName>
        <shortName evidence="16">MetRS</shortName>
    </alternativeName>
</protein>
<dbReference type="InterPro" id="IPR009080">
    <property type="entry name" value="tRNAsynth_Ia_anticodon-bd"/>
</dbReference>
<dbReference type="GO" id="GO:0004825">
    <property type="term" value="F:methionine-tRNA ligase activity"/>
    <property type="evidence" value="ECO:0007669"/>
    <property type="project" value="UniProtKB-UniRule"/>
</dbReference>
<dbReference type="PANTHER" id="PTHR45765">
    <property type="entry name" value="METHIONINE--TRNA LIGASE"/>
    <property type="match status" value="1"/>
</dbReference>
<comment type="similarity">
    <text evidence="3 16">Belongs to the class-I aminoacyl-tRNA synthetase family. MetG type 1 subfamily.</text>
</comment>
<dbReference type="CDD" id="cd00814">
    <property type="entry name" value="MetRS_core"/>
    <property type="match status" value="1"/>
</dbReference>
<dbReference type="SUPFAM" id="SSF50249">
    <property type="entry name" value="Nucleic acid-binding proteins"/>
    <property type="match status" value="1"/>
</dbReference>
<dbReference type="PRINTS" id="PR01041">
    <property type="entry name" value="TRNASYNTHMET"/>
</dbReference>
<evidence type="ECO:0000256" key="8">
    <source>
        <dbReference type="ARBA" id="ARBA00022723"/>
    </source>
</evidence>
<dbReference type="SUPFAM" id="SSF52374">
    <property type="entry name" value="Nucleotidylyl transferase"/>
    <property type="match status" value="1"/>
</dbReference>
<dbReference type="Pfam" id="PF19303">
    <property type="entry name" value="Anticodon_3"/>
    <property type="match status" value="1"/>
</dbReference>
<keyword evidence="13 16" id="KW-0648">Protein biosynthesis</keyword>
<comment type="subunit">
    <text evidence="4 16">Homodimer.</text>
</comment>
<feature type="binding site" evidence="16">
    <location>
        <position position="161"/>
    </location>
    <ligand>
        <name>Zn(2+)</name>
        <dbReference type="ChEBI" id="CHEBI:29105"/>
    </ligand>
</feature>
<dbReference type="NCBIfam" id="NF001100">
    <property type="entry name" value="PRK00133.1"/>
    <property type="match status" value="1"/>
</dbReference>
<dbReference type="InterPro" id="IPR002547">
    <property type="entry name" value="tRNA-bd_dom"/>
</dbReference>
<dbReference type="GO" id="GO:0006431">
    <property type="term" value="P:methionyl-tRNA aminoacylation"/>
    <property type="evidence" value="ECO:0007669"/>
    <property type="project" value="UniProtKB-UniRule"/>
</dbReference>
<dbReference type="Gene3D" id="2.40.50.140">
    <property type="entry name" value="Nucleic acid-binding proteins"/>
    <property type="match status" value="1"/>
</dbReference>
<keyword evidence="12 16" id="KW-0694">RNA-binding</keyword>
<evidence type="ECO:0000313" key="19">
    <source>
        <dbReference type="Proteomes" id="UP000186720"/>
    </source>
</evidence>
<dbReference type="InterPro" id="IPR033911">
    <property type="entry name" value="MetRS_core"/>
</dbReference>
<dbReference type="InterPro" id="IPR004495">
    <property type="entry name" value="Met-tRNA-synth_bsu_C"/>
</dbReference>
<feature type="short sequence motif" description="'KMSKS' region" evidence="16">
    <location>
        <begin position="347"/>
        <end position="351"/>
    </location>
</feature>
<evidence type="ECO:0000256" key="9">
    <source>
        <dbReference type="ARBA" id="ARBA00022741"/>
    </source>
</evidence>
<dbReference type="InterPro" id="IPR014758">
    <property type="entry name" value="Met-tRNA_synth"/>
</dbReference>
<accession>A0A1Q6A574</accession>
<evidence type="ECO:0000256" key="14">
    <source>
        <dbReference type="ARBA" id="ARBA00023146"/>
    </source>
</evidence>